<evidence type="ECO:0000313" key="2">
    <source>
        <dbReference type="EMBL" id="WJW65874.1"/>
    </source>
</evidence>
<name>A0A8T7M3N7_9CHLR</name>
<gene>
    <name evidence="1" type="ORF">HXX08_11550</name>
    <name evidence="2" type="ORF">OZ401_001653</name>
</gene>
<dbReference type="EMBL" id="JACATZ010000001">
    <property type="protein sequence ID" value="NWJ46505.1"/>
    <property type="molecule type" value="Genomic_DNA"/>
</dbReference>
<reference evidence="2" key="2">
    <citation type="journal article" date="2024" name="Nature">
        <title>Anoxygenic phototroph of the Chloroflexota uses a type I reaction centre.</title>
        <authorList>
            <person name="Tsuji J.M."/>
            <person name="Shaw N.A."/>
            <person name="Nagashima S."/>
            <person name="Venkiteswaran J.J."/>
            <person name="Schiff S.L."/>
            <person name="Watanabe T."/>
            <person name="Fukui M."/>
            <person name="Hanada S."/>
            <person name="Tank M."/>
            <person name="Neufeld J.D."/>
        </authorList>
    </citation>
    <scope>NUCLEOTIDE SEQUENCE</scope>
    <source>
        <strain evidence="2">L227-S17</strain>
    </source>
</reference>
<dbReference type="Proteomes" id="UP000521676">
    <property type="component" value="Unassembled WGS sequence"/>
</dbReference>
<keyword evidence="4" id="KW-1185">Reference proteome</keyword>
<organism evidence="1 3">
    <name type="scientific">Candidatus Chlorohelix allophototropha</name>
    <dbReference type="NCBI Taxonomy" id="3003348"/>
    <lineage>
        <taxon>Bacteria</taxon>
        <taxon>Bacillati</taxon>
        <taxon>Chloroflexota</taxon>
        <taxon>Chloroflexia</taxon>
        <taxon>Candidatus Chloroheliales</taxon>
        <taxon>Candidatus Chloroheliaceae</taxon>
        <taxon>Candidatus Chlorohelix</taxon>
    </lineage>
</organism>
<sequence length="168" mass="19253">MPRTIAQLQAELEDAIERDKTRNDQIANGEKEYSDCFLSDWASQLNISKLQRAIWIAENGGEDWFTELLTLDDKPTYAKLCKTQYGYAWRLPNGVWVGRSQSISPETQEKYLAKKGFKEEQVLHLAKAVIKGEGSACYVGSRKVYTKDCQCGYCRDVANYYQIENDDD</sequence>
<proteinExistence type="predicted"/>
<dbReference type="EMBL" id="CP128399">
    <property type="protein sequence ID" value="WJW65874.1"/>
    <property type="molecule type" value="Genomic_DNA"/>
</dbReference>
<reference evidence="1 3" key="1">
    <citation type="submission" date="2020-06" db="EMBL/GenBank/DDBJ databases">
        <title>Anoxygenic phototrophic Chloroflexota member uses a Type I reaction center.</title>
        <authorList>
            <person name="Tsuji J.M."/>
            <person name="Shaw N.A."/>
            <person name="Nagashima S."/>
            <person name="Venkiteswaran J."/>
            <person name="Schiff S.L."/>
            <person name="Hanada S."/>
            <person name="Tank M."/>
            <person name="Neufeld J.D."/>
        </authorList>
    </citation>
    <scope>NUCLEOTIDE SEQUENCE [LARGE SCALE GENOMIC DNA]</scope>
    <source>
        <strain evidence="1">L227-S17</strain>
    </source>
</reference>
<dbReference type="Proteomes" id="UP001431572">
    <property type="component" value="Chromosome 1"/>
</dbReference>
<evidence type="ECO:0000313" key="4">
    <source>
        <dbReference type="Proteomes" id="UP001431572"/>
    </source>
</evidence>
<accession>A0A8T7M3N7</accession>
<evidence type="ECO:0000313" key="1">
    <source>
        <dbReference type="EMBL" id="NWJ46505.1"/>
    </source>
</evidence>
<protein>
    <submittedName>
        <fullName evidence="1">Uncharacterized protein</fullName>
    </submittedName>
</protein>
<dbReference type="AlphaFoldDB" id="A0A8T7M3N7"/>
<evidence type="ECO:0000313" key="3">
    <source>
        <dbReference type="Proteomes" id="UP000521676"/>
    </source>
</evidence>
<dbReference type="RefSeq" id="WP_341467761.1">
    <property type="nucleotide sequence ID" value="NZ_CP128399.1"/>
</dbReference>